<proteinExistence type="predicted"/>
<comment type="caution">
    <text evidence="3">The sequence shown here is derived from an EMBL/GenBank/DDBJ whole genome shotgun (WGS) entry which is preliminary data.</text>
</comment>
<feature type="compositionally biased region" description="Polar residues" evidence="2">
    <location>
        <begin position="135"/>
        <end position="146"/>
    </location>
</feature>
<evidence type="ECO:0000256" key="2">
    <source>
        <dbReference type="SAM" id="MobiDB-lite"/>
    </source>
</evidence>
<dbReference type="InParanoid" id="H0ESU7"/>
<feature type="region of interest" description="Disordered" evidence="2">
    <location>
        <begin position="109"/>
        <end position="146"/>
    </location>
</feature>
<evidence type="ECO:0000313" key="4">
    <source>
        <dbReference type="Proteomes" id="UP000005446"/>
    </source>
</evidence>
<feature type="coiled-coil region" evidence="1">
    <location>
        <begin position="31"/>
        <end position="65"/>
    </location>
</feature>
<sequence length="352" mass="40062">MLRAGFELVGISSDAGNVGCVPPFPFALLTSGNLQIQNDSLKLKNEELNNSYKEKSRKHMQTQEMFDKMKRRSMLGQVQDAASDAVENTIQASAAANRYVDRVNSQARQRPVPPLFPNQQGSSVPNHGAGHTNMAPPTSNRETWGGFSSQGSNPRFFDAFLDMVVPHVPSIEEINFRQHLLITRQDALKKAFEALVNPSDQIESIPYHLLTPEEEMDHQKAIEVSNLKVDVLRQQTDLAQNQYDEAVAAREMHLERRREANRRLYLEKAVKLQTEILDAEIESIRREAEIEKTLARLEGRDVVEDDQEEPSREMMSQWLLRVGGGDPLSRRATGRDQRRTLRSDYEDGKERR</sequence>
<dbReference type="EMBL" id="AGUE01000151">
    <property type="protein sequence ID" value="EHK98419.1"/>
    <property type="molecule type" value="Genomic_DNA"/>
</dbReference>
<feature type="region of interest" description="Disordered" evidence="2">
    <location>
        <begin position="302"/>
        <end position="352"/>
    </location>
</feature>
<protein>
    <submittedName>
        <fullName evidence="3">Uncharacterized protein</fullName>
    </submittedName>
</protein>
<keyword evidence="1" id="KW-0175">Coiled coil</keyword>
<organism evidence="3 4">
    <name type="scientific">Glarea lozoyensis (strain ATCC 74030 / MF5533)</name>
    <dbReference type="NCBI Taxonomy" id="1104152"/>
    <lineage>
        <taxon>Eukaryota</taxon>
        <taxon>Fungi</taxon>
        <taxon>Dikarya</taxon>
        <taxon>Ascomycota</taxon>
        <taxon>Pezizomycotina</taxon>
        <taxon>Leotiomycetes</taxon>
        <taxon>Helotiales</taxon>
        <taxon>Helotiaceae</taxon>
        <taxon>Glarea</taxon>
    </lineage>
</organism>
<gene>
    <name evidence="3" type="ORF">M7I_5794</name>
</gene>
<dbReference type="OrthoDB" id="441210at2759"/>
<dbReference type="Proteomes" id="UP000005446">
    <property type="component" value="Unassembled WGS sequence"/>
</dbReference>
<name>H0ESU7_GLAL7</name>
<dbReference type="HOGENOM" id="CLU_787672_0_0_1"/>
<evidence type="ECO:0000256" key="1">
    <source>
        <dbReference type="SAM" id="Coils"/>
    </source>
</evidence>
<reference evidence="3 4" key="1">
    <citation type="journal article" date="2012" name="Eukaryot. Cell">
        <title>Genome sequence of the fungus Glarea lozoyensis: the first genome sequence of a species from the Helotiaceae family.</title>
        <authorList>
            <person name="Youssar L."/>
            <person name="Gruening B.A."/>
            <person name="Erxleben A."/>
            <person name="Guenther S."/>
            <person name="Huettel W."/>
        </authorList>
    </citation>
    <scope>NUCLEOTIDE SEQUENCE [LARGE SCALE GENOMIC DNA]</scope>
    <source>
        <strain evidence="4">ATCC 74030 / MF5533</strain>
    </source>
</reference>
<dbReference type="AlphaFoldDB" id="H0ESU7"/>
<keyword evidence="4" id="KW-1185">Reference proteome</keyword>
<evidence type="ECO:0000313" key="3">
    <source>
        <dbReference type="EMBL" id="EHK98419.1"/>
    </source>
</evidence>
<accession>H0ESU7</accession>
<feature type="compositionally biased region" description="Basic and acidic residues" evidence="2">
    <location>
        <begin position="333"/>
        <end position="352"/>
    </location>
</feature>